<feature type="signal peptide" evidence="2">
    <location>
        <begin position="1"/>
        <end position="21"/>
    </location>
</feature>
<gene>
    <name evidence="3" type="ORF">GSM42_06320</name>
</gene>
<organism evidence="3 4">
    <name type="scientific">Shimazuella alba</name>
    <dbReference type="NCBI Taxonomy" id="2690964"/>
    <lineage>
        <taxon>Bacteria</taxon>
        <taxon>Bacillati</taxon>
        <taxon>Bacillota</taxon>
        <taxon>Bacilli</taxon>
        <taxon>Bacillales</taxon>
        <taxon>Thermoactinomycetaceae</taxon>
        <taxon>Shimazuella</taxon>
    </lineage>
</organism>
<evidence type="ECO:0008006" key="5">
    <source>
        <dbReference type="Google" id="ProtNLM"/>
    </source>
</evidence>
<sequence length="260" mass="29286">MWKWFLLLAMYSLLLAGCVQGDLHVTINKDGSGIYQWKILTNAYAQRYLQNIVTIYSTKGYEAKLIREKGKAGFIATKPVKNIAKEPLNKELSAAIPSTWFSSPTQPVITSTNSTSNNPIKELTINSGFLQTSFLYQTEVNMKKTVDHLAGPYSSYVNSILDQLKMRFLLTLPIAPTKNNASAVSKDGKTLTWNLKLGQKNPILLGKDIPTPIVLVLAAASNLTKYVPHFWTLTISWILLIILVIAIFILFFKWTFRRKK</sequence>
<keyword evidence="2" id="KW-0732">Signal</keyword>
<evidence type="ECO:0000313" key="3">
    <source>
        <dbReference type="EMBL" id="MXQ53351.1"/>
    </source>
</evidence>
<reference evidence="3 4" key="1">
    <citation type="submission" date="2019-12" db="EMBL/GenBank/DDBJ databases">
        <title>Whole-genome analyses of novel actinobacteria.</title>
        <authorList>
            <person name="Sahin N."/>
            <person name="Saygin H."/>
        </authorList>
    </citation>
    <scope>NUCLEOTIDE SEQUENCE [LARGE SCALE GENOMIC DNA]</scope>
    <source>
        <strain evidence="3 4">KC615</strain>
    </source>
</reference>
<dbReference type="Proteomes" id="UP000430692">
    <property type="component" value="Unassembled WGS sequence"/>
</dbReference>
<keyword evidence="1" id="KW-1133">Transmembrane helix</keyword>
<evidence type="ECO:0000313" key="4">
    <source>
        <dbReference type="Proteomes" id="UP000430692"/>
    </source>
</evidence>
<evidence type="ECO:0000256" key="1">
    <source>
        <dbReference type="SAM" id="Phobius"/>
    </source>
</evidence>
<dbReference type="AlphaFoldDB" id="A0A6I4VSE4"/>
<dbReference type="PROSITE" id="PS51257">
    <property type="entry name" value="PROKAR_LIPOPROTEIN"/>
    <property type="match status" value="1"/>
</dbReference>
<keyword evidence="1" id="KW-0472">Membrane</keyword>
<feature type="chain" id="PRO_5039326669" description="DUF3153 domain-containing protein" evidence="2">
    <location>
        <begin position="22"/>
        <end position="260"/>
    </location>
</feature>
<dbReference type="RefSeq" id="WP_160800701.1">
    <property type="nucleotide sequence ID" value="NZ_WUUL01000003.1"/>
</dbReference>
<comment type="caution">
    <text evidence="3">The sequence shown here is derived from an EMBL/GenBank/DDBJ whole genome shotgun (WGS) entry which is preliminary data.</text>
</comment>
<keyword evidence="1" id="KW-0812">Transmembrane</keyword>
<name>A0A6I4VSE4_9BACL</name>
<protein>
    <recommendedName>
        <fullName evidence="5">DUF3153 domain-containing protein</fullName>
    </recommendedName>
</protein>
<feature type="transmembrane region" description="Helical" evidence="1">
    <location>
        <begin position="230"/>
        <end position="252"/>
    </location>
</feature>
<proteinExistence type="predicted"/>
<accession>A0A6I4VSE4</accession>
<dbReference type="EMBL" id="WUUL01000003">
    <property type="protein sequence ID" value="MXQ53351.1"/>
    <property type="molecule type" value="Genomic_DNA"/>
</dbReference>
<evidence type="ECO:0000256" key="2">
    <source>
        <dbReference type="SAM" id="SignalP"/>
    </source>
</evidence>
<keyword evidence="4" id="KW-1185">Reference proteome</keyword>